<name>A0A380MW91_9GAMM</name>
<dbReference type="GO" id="GO:0016020">
    <property type="term" value="C:membrane"/>
    <property type="evidence" value="ECO:0007669"/>
    <property type="project" value="InterPro"/>
</dbReference>
<reference evidence="2 3" key="1">
    <citation type="submission" date="2018-06" db="EMBL/GenBank/DDBJ databases">
        <authorList>
            <consortium name="Pathogen Informatics"/>
            <person name="Doyle S."/>
        </authorList>
    </citation>
    <scope>NUCLEOTIDE SEQUENCE [LARGE SCALE GENOMIC DNA]</scope>
    <source>
        <strain evidence="2 3">NCTC10717</strain>
    </source>
</reference>
<dbReference type="Gene3D" id="3.90.70.10">
    <property type="entry name" value="Cysteine proteinases"/>
    <property type="match status" value="1"/>
</dbReference>
<protein>
    <submittedName>
        <fullName evidence="2">NHLM bacteriocin system ABC transporter, peptidase/ATP-binding protein</fullName>
    </submittedName>
</protein>
<keyword evidence="2" id="KW-0547">Nucleotide-binding</keyword>
<accession>A0A380MW91</accession>
<feature type="domain" description="Peptidase C39" evidence="1">
    <location>
        <begin position="49"/>
        <end position="175"/>
    </location>
</feature>
<dbReference type="InterPro" id="IPR005074">
    <property type="entry name" value="Peptidase_C39"/>
</dbReference>
<evidence type="ECO:0000313" key="2">
    <source>
        <dbReference type="EMBL" id="SUO96860.1"/>
    </source>
</evidence>
<proteinExistence type="predicted"/>
<gene>
    <name evidence="2" type="ORF">NCTC10717_01215</name>
</gene>
<organism evidence="2 3">
    <name type="scientific">Suttonella indologenes</name>
    <dbReference type="NCBI Taxonomy" id="13276"/>
    <lineage>
        <taxon>Bacteria</taxon>
        <taxon>Pseudomonadati</taxon>
        <taxon>Pseudomonadota</taxon>
        <taxon>Gammaproteobacteria</taxon>
        <taxon>Cardiobacteriales</taxon>
        <taxon>Cardiobacteriaceae</taxon>
        <taxon>Suttonella</taxon>
    </lineage>
</organism>
<dbReference type="Pfam" id="PF03412">
    <property type="entry name" value="Peptidase_C39"/>
    <property type="match status" value="1"/>
</dbReference>
<evidence type="ECO:0000259" key="1">
    <source>
        <dbReference type="PROSITE" id="PS50990"/>
    </source>
</evidence>
<dbReference type="Proteomes" id="UP000254575">
    <property type="component" value="Unassembled WGS sequence"/>
</dbReference>
<keyword evidence="2" id="KW-0067">ATP-binding</keyword>
<sequence length="218" mass="25180">MRINYWLISFLLVTQFSIAQISIQDYFPPTMHPQIKSWKYLRDEGIIKQNLDYSCGAAAIATLLNRYYGQSYSEADILERLLQEAQESWRASFADMQKILPNLGFQAQGYALSFEQLQHLRAPVIVYLRYRNNEHFSVLYGINRETVLLADPALGHLSLSREQFLSAWQTRESELSGKILAIVPNAKQMSVATDFFTNVPQRKSAIALQIEMMQKSYR</sequence>
<dbReference type="GO" id="GO:0008233">
    <property type="term" value="F:peptidase activity"/>
    <property type="evidence" value="ECO:0007669"/>
    <property type="project" value="InterPro"/>
</dbReference>
<dbReference type="PROSITE" id="PS50990">
    <property type="entry name" value="PEPTIDASE_C39"/>
    <property type="match status" value="1"/>
</dbReference>
<dbReference type="GO" id="GO:0005524">
    <property type="term" value="F:ATP binding"/>
    <property type="evidence" value="ECO:0007669"/>
    <property type="project" value="UniProtKB-KW"/>
</dbReference>
<dbReference type="AlphaFoldDB" id="A0A380MW91"/>
<dbReference type="GO" id="GO:0006508">
    <property type="term" value="P:proteolysis"/>
    <property type="evidence" value="ECO:0007669"/>
    <property type="project" value="InterPro"/>
</dbReference>
<dbReference type="EMBL" id="UHIA01000004">
    <property type="protein sequence ID" value="SUO96860.1"/>
    <property type="molecule type" value="Genomic_DNA"/>
</dbReference>
<evidence type="ECO:0000313" key="3">
    <source>
        <dbReference type="Proteomes" id="UP000254575"/>
    </source>
</evidence>
<keyword evidence="3" id="KW-1185">Reference proteome</keyword>
<dbReference type="OrthoDB" id="13401at2"/>
<dbReference type="CDD" id="cd02423">
    <property type="entry name" value="Peptidase_C39G"/>
    <property type="match status" value="1"/>
</dbReference>